<accession>A0ABR1K533</accession>
<organism evidence="1 2">
    <name type="scientific">Marasmiellus scandens</name>
    <dbReference type="NCBI Taxonomy" id="2682957"/>
    <lineage>
        <taxon>Eukaryota</taxon>
        <taxon>Fungi</taxon>
        <taxon>Dikarya</taxon>
        <taxon>Basidiomycota</taxon>
        <taxon>Agaricomycotina</taxon>
        <taxon>Agaricomycetes</taxon>
        <taxon>Agaricomycetidae</taxon>
        <taxon>Agaricales</taxon>
        <taxon>Marasmiineae</taxon>
        <taxon>Omphalotaceae</taxon>
        <taxon>Marasmiellus</taxon>
    </lineage>
</organism>
<comment type="caution">
    <text evidence="1">The sequence shown here is derived from an EMBL/GenBank/DDBJ whole genome shotgun (WGS) entry which is preliminary data.</text>
</comment>
<keyword evidence="2" id="KW-1185">Reference proteome</keyword>
<gene>
    <name evidence="1" type="ORF">VKT23_000437</name>
</gene>
<name>A0ABR1K533_9AGAR</name>
<dbReference type="Proteomes" id="UP001498398">
    <property type="component" value="Unassembled WGS sequence"/>
</dbReference>
<reference evidence="1 2" key="1">
    <citation type="submission" date="2024-01" db="EMBL/GenBank/DDBJ databases">
        <title>A draft genome for the cacao thread blight pathogen Marasmiellus scandens.</title>
        <authorList>
            <person name="Baruah I.K."/>
            <person name="Leung J."/>
            <person name="Bukari Y."/>
            <person name="Amoako-Attah I."/>
            <person name="Meinhardt L.W."/>
            <person name="Bailey B.A."/>
            <person name="Cohen S.P."/>
        </authorList>
    </citation>
    <scope>NUCLEOTIDE SEQUENCE [LARGE SCALE GENOMIC DNA]</scope>
    <source>
        <strain evidence="1 2">GH-19</strain>
    </source>
</reference>
<sequence>MLRNLGLVTHIEHFALLSLAEGLRRLASSSIQHLQSITLDLFIWLHHNSPSLLMELMDLLEWKILDRRLSNPSYFADLMKLHVRLSLRVDISFLTLTHERDDIKNLSREQLEGTIRKQFEGLFRACLPATSRSGKLGVEFRTILFDPTVKGLEHFSAWNEARPKTDLVSYAFDI</sequence>
<evidence type="ECO:0000313" key="1">
    <source>
        <dbReference type="EMBL" id="KAK7472317.1"/>
    </source>
</evidence>
<protein>
    <submittedName>
        <fullName evidence="1">Uncharacterized protein</fullName>
    </submittedName>
</protein>
<dbReference type="EMBL" id="JBANRG010000001">
    <property type="protein sequence ID" value="KAK7472317.1"/>
    <property type="molecule type" value="Genomic_DNA"/>
</dbReference>
<proteinExistence type="predicted"/>
<evidence type="ECO:0000313" key="2">
    <source>
        <dbReference type="Proteomes" id="UP001498398"/>
    </source>
</evidence>